<dbReference type="PANTHER" id="PTHR11579:SF0">
    <property type="entry name" value="PROTEIN-L-ISOASPARTATE(D-ASPARTATE) O-METHYLTRANSFERASE"/>
    <property type="match status" value="1"/>
</dbReference>
<feature type="signal peptide" evidence="8">
    <location>
        <begin position="1"/>
        <end position="28"/>
    </location>
</feature>
<comment type="similarity">
    <text evidence="2 7">Belongs to the methyltransferase superfamily. L-isoaspartyl/D-aspartyl protein methyltransferase family.</text>
</comment>
<accession>A0A5C5ZJ07</accession>
<evidence type="ECO:0000256" key="2">
    <source>
        <dbReference type="ARBA" id="ARBA00005369"/>
    </source>
</evidence>
<name>A0A5C5ZJ07_9BACT</name>
<dbReference type="NCBIfam" id="NF001453">
    <property type="entry name" value="PRK00312.1"/>
    <property type="match status" value="1"/>
</dbReference>
<feature type="chain" id="PRO_5023061946" description="Protein-L-isoaspartate O-methyltransferase" evidence="8">
    <location>
        <begin position="29"/>
        <end position="420"/>
    </location>
</feature>
<feature type="active site" evidence="7">
    <location>
        <position position="92"/>
    </location>
</feature>
<comment type="function">
    <text evidence="7">Catalyzes the methyl esterification of L-isoaspartyl residues in peptides and proteins that result from spontaneous decomposition of normal L-aspartyl and L-asparaginyl residues. It plays a role in the repair and/or degradation of damaged proteins.</text>
</comment>
<dbReference type="Proteomes" id="UP000315440">
    <property type="component" value="Unassembled WGS sequence"/>
</dbReference>
<dbReference type="NCBIfam" id="TIGR00080">
    <property type="entry name" value="pimt"/>
    <property type="match status" value="1"/>
</dbReference>
<evidence type="ECO:0000256" key="1">
    <source>
        <dbReference type="ARBA" id="ARBA00004496"/>
    </source>
</evidence>
<keyword evidence="4 7" id="KW-0489">Methyltransferase</keyword>
<dbReference type="Pfam" id="PF01135">
    <property type="entry name" value="PCMT"/>
    <property type="match status" value="1"/>
</dbReference>
<dbReference type="OrthoDB" id="9772751at2"/>
<dbReference type="Gene3D" id="3.40.50.150">
    <property type="entry name" value="Vaccinia Virus protein VP39"/>
    <property type="match status" value="1"/>
</dbReference>
<dbReference type="GO" id="GO:0005737">
    <property type="term" value="C:cytoplasm"/>
    <property type="evidence" value="ECO:0007669"/>
    <property type="project" value="UniProtKB-SubCell"/>
</dbReference>
<organism evidence="9 10">
    <name type="scientific">Pseudobythopirellula maris</name>
    <dbReference type="NCBI Taxonomy" id="2527991"/>
    <lineage>
        <taxon>Bacteria</taxon>
        <taxon>Pseudomonadati</taxon>
        <taxon>Planctomycetota</taxon>
        <taxon>Planctomycetia</taxon>
        <taxon>Pirellulales</taxon>
        <taxon>Lacipirellulaceae</taxon>
        <taxon>Pseudobythopirellula</taxon>
    </lineage>
</organism>
<protein>
    <recommendedName>
        <fullName evidence="7">Protein-L-isoaspartate O-methyltransferase</fullName>
        <ecNumber evidence="7">2.1.1.77</ecNumber>
    </recommendedName>
    <alternativeName>
        <fullName evidence="7">L-isoaspartyl protein carboxyl methyltransferase</fullName>
    </alternativeName>
    <alternativeName>
        <fullName evidence="7">Protein L-isoaspartyl methyltransferase</fullName>
    </alternativeName>
    <alternativeName>
        <fullName evidence="7">Protein-beta-aspartate methyltransferase</fullName>
        <shortName evidence="7">PIMT</shortName>
    </alternativeName>
</protein>
<reference evidence="9 10" key="1">
    <citation type="submission" date="2019-02" db="EMBL/GenBank/DDBJ databases">
        <title>Deep-cultivation of Planctomycetes and their phenomic and genomic characterization uncovers novel biology.</title>
        <authorList>
            <person name="Wiegand S."/>
            <person name="Jogler M."/>
            <person name="Boedeker C."/>
            <person name="Pinto D."/>
            <person name="Vollmers J."/>
            <person name="Rivas-Marin E."/>
            <person name="Kohn T."/>
            <person name="Peeters S.H."/>
            <person name="Heuer A."/>
            <person name="Rast P."/>
            <person name="Oberbeckmann S."/>
            <person name="Bunk B."/>
            <person name="Jeske O."/>
            <person name="Meyerdierks A."/>
            <person name="Storesund J.E."/>
            <person name="Kallscheuer N."/>
            <person name="Luecker S."/>
            <person name="Lage O.M."/>
            <person name="Pohl T."/>
            <person name="Merkel B.J."/>
            <person name="Hornburger P."/>
            <person name="Mueller R.-W."/>
            <person name="Bruemmer F."/>
            <person name="Labrenz M."/>
            <person name="Spormann A.M."/>
            <person name="Op Den Camp H."/>
            <person name="Overmann J."/>
            <person name="Amann R."/>
            <person name="Jetten M.S.M."/>
            <person name="Mascher T."/>
            <person name="Medema M.H."/>
            <person name="Devos D.P."/>
            <person name="Kaster A.-K."/>
            <person name="Ovreas L."/>
            <person name="Rohde M."/>
            <person name="Galperin M.Y."/>
            <person name="Jogler C."/>
        </authorList>
    </citation>
    <scope>NUCLEOTIDE SEQUENCE [LARGE SCALE GENOMIC DNA]</scope>
    <source>
        <strain evidence="9 10">Mal64</strain>
    </source>
</reference>
<dbReference type="Gene3D" id="2.60.120.260">
    <property type="entry name" value="Galactose-binding domain-like"/>
    <property type="match status" value="1"/>
</dbReference>
<comment type="subcellular location">
    <subcellularLocation>
        <location evidence="1 7">Cytoplasm</location>
    </subcellularLocation>
</comment>
<dbReference type="EC" id="2.1.1.77" evidence="7"/>
<dbReference type="GO" id="GO:0030091">
    <property type="term" value="P:protein repair"/>
    <property type="evidence" value="ECO:0007669"/>
    <property type="project" value="UniProtKB-UniRule"/>
</dbReference>
<dbReference type="EMBL" id="SJPQ01000004">
    <property type="protein sequence ID" value="TWT86801.1"/>
    <property type="molecule type" value="Genomic_DNA"/>
</dbReference>
<evidence type="ECO:0000256" key="5">
    <source>
        <dbReference type="ARBA" id="ARBA00022679"/>
    </source>
</evidence>
<proteinExistence type="inferred from homology"/>
<comment type="caution">
    <text evidence="9">The sequence shown here is derived from an EMBL/GenBank/DDBJ whole genome shotgun (WGS) entry which is preliminary data.</text>
</comment>
<dbReference type="InterPro" id="IPR029063">
    <property type="entry name" value="SAM-dependent_MTases_sf"/>
</dbReference>
<evidence type="ECO:0000256" key="7">
    <source>
        <dbReference type="HAMAP-Rule" id="MF_00090"/>
    </source>
</evidence>
<evidence type="ECO:0000256" key="4">
    <source>
        <dbReference type="ARBA" id="ARBA00022603"/>
    </source>
</evidence>
<dbReference type="CDD" id="cd02440">
    <property type="entry name" value="AdoMet_MTases"/>
    <property type="match status" value="1"/>
</dbReference>
<evidence type="ECO:0000256" key="3">
    <source>
        <dbReference type="ARBA" id="ARBA00022490"/>
    </source>
</evidence>
<dbReference type="InterPro" id="IPR000682">
    <property type="entry name" value="PCMT"/>
</dbReference>
<keyword evidence="6 7" id="KW-0949">S-adenosyl-L-methionine</keyword>
<dbReference type="GO" id="GO:0004719">
    <property type="term" value="F:protein-L-isoaspartate (D-aspartate) O-methyltransferase activity"/>
    <property type="evidence" value="ECO:0007669"/>
    <property type="project" value="UniProtKB-UniRule"/>
</dbReference>
<keyword evidence="3 7" id="KW-0963">Cytoplasm</keyword>
<keyword evidence="5 7" id="KW-0808">Transferase</keyword>
<keyword evidence="8" id="KW-0732">Signal</keyword>
<dbReference type="AlphaFoldDB" id="A0A5C5ZJ07"/>
<dbReference type="FunFam" id="3.40.50.150:FF:000010">
    <property type="entry name" value="Protein-L-isoaspartate O-methyltransferase"/>
    <property type="match status" value="1"/>
</dbReference>
<keyword evidence="10" id="KW-1185">Reference proteome</keyword>
<gene>
    <name evidence="7 9" type="primary">pcm</name>
    <name evidence="9" type="ORF">Mal64_36310</name>
</gene>
<dbReference type="SUPFAM" id="SSF53335">
    <property type="entry name" value="S-adenosyl-L-methionine-dependent methyltransferases"/>
    <property type="match status" value="1"/>
</dbReference>
<dbReference type="GO" id="GO:0032259">
    <property type="term" value="P:methylation"/>
    <property type="evidence" value="ECO:0007669"/>
    <property type="project" value="UniProtKB-KW"/>
</dbReference>
<dbReference type="PROSITE" id="PS01279">
    <property type="entry name" value="PCMT"/>
    <property type="match status" value="1"/>
</dbReference>
<evidence type="ECO:0000256" key="8">
    <source>
        <dbReference type="SAM" id="SignalP"/>
    </source>
</evidence>
<evidence type="ECO:0000313" key="10">
    <source>
        <dbReference type="Proteomes" id="UP000315440"/>
    </source>
</evidence>
<comment type="catalytic activity">
    <reaction evidence="7">
        <text>[protein]-L-isoaspartate + S-adenosyl-L-methionine = [protein]-L-isoaspartate alpha-methyl ester + S-adenosyl-L-homocysteine</text>
        <dbReference type="Rhea" id="RHEA:12705"/>
        <dbReference type="Rhea" id="RHEA-COMP:12143"/>
        <dbReference type="Rhea" id="RHEA-COMP:12144"/>
        <dbReference type="ChEBI" id="CHEBI:57856"/>
        <dbReference type="ChEBI" id="CHEBI:59789"/>
        <dbReference type="ChEBI" id="CHEBI:90596"/>
        <dbReference type="ChEBI" id="CHEBI:90598"/>
        <dbReference type="EC" id="2.1.1.77"/>
    </reaction>
</comment>
<dbReference type="HAMAP" id="MF_00090">
    <property type="entry name" value="PIMT"/>
    <property type="match status" value="1"/>
</dbReference>
<dbReference type="PANTHER" id="PTHR11579">
    <property type="entry name" value="PROTEIN-L-ISOASPARTATE O-METHYLTRANSFERASE"/>
    <property type="match status" value="1"/>
</dbReference>
<evidence type="ECO:0000313" key="9">
    <source>
        <dbReference type="EMBL" id="TWT86801.1"/>
    </source>
</evidence>
<dbReference type="RefSeq" id="WP_146402882.1">
    <property type="nucleotide sequence ID" value="NZ_SJPQ01000004.1"/>
</dbReference>
<sequence precursor="true">MRIRPHRSLLWRPVLWVIAVTLAAPASAQSLRDWEKLAEQMVAEEIVAAGVENERVVEAMRSTPRHEFVPLARRKLSYLDMALPIGSQQTISPPFVVAYMTEQLDPQPTDRVLEIGTGSGYQAAVLSPLVKDVYSIEIVPELGRRAARVLERLELDNVHTRIGDGYLGWPEAAPFDRIIVTCSPEKVPQPLVDQLAEGGVIIVPVGERFQQNLYRMTKVDGELKKETLRATLFVPMTGEAEEKREALPDPANPHLDNGGFEIVEGVTDDAPRAEGAAPRPAWWHYLRQFELVSGETSPEGSRHLRFFNDEPGRGCRALQGFAVDGRAVSWLRVRGQVRGDQIRKGPGRDEWPYLVITFYNDRRAALSNEVIGPFRGSFDWTQAERVAPVPLAAREAIVRIGLLGAVGEIAWDDLSVEAAQ</sequence>
<evidence type="ECO:0000256" key="6">
    <source>
        <dbReference type="ARBA" id="ARBA00022691"/>
    </source>
</evidence>